<name>A0A7D5PBJ0_9EURY</name>
<organism evidence="3 4">
    <name type="scientific">Halosimplex pelagicum</name>
    <dbReference type="NCBI Taxonomy" id="869886"/>
    <lineage>
        <taxon>Archaea</taxon>
        <taxon>Methanobacteriati</taxon>
        <taxon>Methanobacteriota</taxon>
        <taxon>Stenosarchaea group</taxon>
        <taxon>Halobacteria</taxon>
        <taxon>Halobacteriales</taxon>
        <taxon>Haloarculaceae</taxon>
        <taxon>Halosimplex</taxon>
    </lineage>
</organism>
<dbReference type="PROSITE" id="PS50011">
    <property type="entry name" value="PROTEIN_KINASE_DOM"/>
    <property type="match status" value="1"/>
</dbReference>
<reference evidence="3 4" key="1">
    <citation type="submission" date="2020-07" db="EMBL/GenBank/DDBJ databases">
        <title>Halosimplex litoreum sp. nov. and Halosimplex rubrum sp. nov., isolated from different salt environments.</title>
        <authorList>
            <person name="Cui H."/>
        </authorList>
    </citation>
    <scope>NUCLEOTIDE SEQUENCE [LARGE SCALE GENOMIC DNA]</scope>
    <source>
        <strain evidence="3 4">R2</strain>
    </source>
</reference>
<dbReference type="Gene3D" id="1.10.510.10">
    <property type="entry name" value="Transferase(Phosphotransferase) domain 1"/>
    <property type="match status" value="1"/>
</dbReference>
<dbReference type="AlphaFoldDB" id="A0A7D5PBJ0"/>
<dbReference type="GO" id="GO:0005524">
    <property type="term" value="F:ATP binding"/>
    <property type="evidence" value="ECO:0007669"/>
    <property type="project" value="InterPro"/>
</dbReference>
<accession>A0A7D5PBJ0</accession>
<keyword evidence="4" id="KW-1185">Reference proteome</keyword>
<proteinExistence type="predicted"/>
<evidence type="ECO:0000259" key="2">
    <source>
        <dbReference type="PROSITE" id="PS50011"/>
    </source>
</evidence>
<dbReference type="Proteomes" id="UP000509346">
    <property type="component" value="Chromosome"/>
</dbReference>
<dbReference type="EMBL" id="CP058909">
    <property type="protein sequence ID" value="QLH83764.1"/>
    <property type="molecule type" value="Genomic_DNA"/>
</dbReference>
<feature type="region of interest" description="Disordered" evidence="1">
    <location>
        <begin position="311"/>
        <end position="419"/>
    </location>
</feature>
<feature type="domain" description="Protein kinase" evidence="2">
    <location>
        <begin position="21"/>
        <end position="312"/>
    </location>
</feature>
<dbReference type="GO" id="GO:0004672">
    <property type="term" value="F:protein kinase activity"/>
    <property type="evidence" value="ECO:0007669"/>
    <property type="project" value="InterPro"/>
</dbReference>
<feature type="compositionally biased region" description="Acidic residues" evidence="1">
    <location>
        <begin position="333"/>
        <end position="367"/>
    </location>
</feature>
<evidence type="ECO:0000313" key="4">
    <source>
        <dbReference type="Proteomes" id="UP000509346"/>
    </source>
</evidence>
<dbReference type="GeneID" id="56084916"/>
<sequence>MSALNHQNLAGETVVVGSETRTVGPKIGSGAEGTVYRLEGPKESVVKVFNPDCRAEKADKVRAMVQPENRPRDRTYEQEGVRSIIWPQEVVEDNSGRFLGYKMPEKDLDEALDALSYAMFELTWDDSTQEDRLMVAYNLAFQVYEIHEQEHAIGDYNHENIFINEGFVTLIDCDAFHINTETTTYDDDTYFPRYSPPEKRPDSLEEVKDADRFCLGVHIFQLLMEGSHPFLAQGSDAATGSLQDMIQGNAFPYETSADGLEPHDGMQTKYDQLPREIRKHFTKCFDTGAKDLGWGRPSPKEWARVLGKAAGIPKEQLPGGDESNSSGATGPGEGDEWQDFDPFEDDNTPEIDDGEDTDQATDNGDDIESNKDSWIETNPFEEDSTSTSADDGGNTSTTTDDEDQDEMDDDWMDTDPFED</sequence>
<feature type="compositionally biased region" description="Acidic residues" evidence="1">
    <location>
        <begin position="399"/>
        <end position="419"/>
    </location>
</feature>
<dbReference type="InterPro" id="IPR011009">
    <property type="entry name" value="Kinase-like_dom_sf"/>
</dbReference>
<dbReference type="SUPFAM" id="SSF56112">
    <property type="entry name" value="Protein kinase-like (PK-like)"/>
    <property type="match status" value="1"/>
</dbReference>
<gene>
    <name evidence="3" type="ORF">HZS54_19965</name>
</gene>
<protein>
    <recommendedName>
        <fullName evidence="2">Protein kinase domain-containing protein</fullName>
    </recommendedName>
</protein>
<evidence type="ECO:0000256" key="1">
    <source>
        <dbReference type="SAM" id="MobiDB-lite"/>
    </source>
</evidence>
<dbReference type="OrthoDB" id="117514at2157"/>
<feature type="compositionally biased region" description="Low complexity" evidence="1">
    <location>
        <begin position="385"/>
        <end position="398"/>
    </location>
</feature>
<dbReference type="RefSeq" id="WP_179918806.1">
    <property type="nucleotide sequence ID" value="NZ_CP058909.1"/>
</dbReference>
<dbReference type="KEGG" id="hpel:HZS54_19965"/>
<evidence type="ECO:0000313" key="3">
    <source>
        <dbReference type="EMBL" id="QLH83764.1"/>
    </source>
</evidence>
<dbReference type="InterPro" id="IPR000719">
    <property type="entry name" value="Prot_kinase_dom"/>
</dbReference>